<evidence type="ECO:0008006" key="3">
    <source>
        <dbReference type="Google" id="ProtNLM"/>
    </source>
</evidence>
<dbReference type="Proteomes" id="UP000000430">
    <property type="component" value="Chromosome"/>
</dbReference>
<dbReference type="InterPro" id="IPR025737">
    <property type="entry name" value="FApF"/>
</dbReference>
<dbReference type="HOGENOM" id="CLU_082643_0_0_6"/>
<evidence type="ECO:0000313" key="1">
    <source>
        <dbReference type="EMBL" id="CAG68467.1"/>
    </source>
</evidence>
<organism evidence="1 2">
    <name type="scientific">Acinetobacter baylyi (strain ATCC 33305 / BD413 / ADP1)</name>
    <dbReference type="NCBI Taxonomy" id="62977"/>
    <lineage>
        <taxon>Bacteria</taxon>
        <taxon>Pseudomonadati</taxon>
        <taxon>Pseudomonadota</taxon>
        <taxon>Gammaproteobacteria</taxon>
        <taxon>Moraxellales</taxon>
        <taxon>Moraxellaceae</taxon>
        <taxon>Acinetobacter</taxon>
    </lineage>
</organism>
<evidence type="ECO:0000313" key="2">
    <source>
        <dbReference type="Proteomes" id="UP000000430"/>
    </source>
</evidence>
<dbReference type="KEGG" id="aci:ACIAD1619"/>
<dbReference type="STRING" id="202950.GCA_001485005_01964"/>
<accession>Q6FBU4</accession>
<dbReference type="eggNOG" id="COG4313">
    <property type="taxonomic scope" value="Bacteria"/>
</dbReference>
<name>Q6FBU4_ACIAD</name>
<reference evidence="1 2" key="1">
    <citation type="journal article" date="2004" name="Nucleic Acids Res.">
        <title>Unique features revealed by the genome sequence of Acinetobacter sp. ADP1, a versatile and naturally transformation competent bacterium.</title>
        <authorList>
            <person name="Barbe V."/>
            <person name="Vallenet D."/>
            <person name="Fonknechten N."/>
            <person name="Kreimeyer A."/>
            <person name="Oztas S."/>
            <person name="Labarre L."/>
            <person name="Cruveiller S."/>
            <person name="Robert C."/>
            <person name="Duprat S."/>
            <person name="Wincker P."/>
            <person name="Ornston L.N."/>
            <person name="Weissenbach J."/>
            <person name="Marliere P."/>
            <person name="Cohen G.N."/>
            <person name="Medigue C."/>
        </authorList>
    </citation>
    <scope>NUCLEOTIDE SEQUENCE [LARGE SCALE GENOMIC DNA]</scope>
    <source>
        <strain evidence="2">ATCC 33305 / BD413 / ADP1</strain>
    </source>
</reference>
<dbReference type="Pfam" id="PF13557">
    <property type="entry name" value="Phenol_MetA_deg"/>
    <property type="match status" value="1"/>
</dbReference>
<gene>
    <name evidence="1" type="ordered locus">ACIAD1619</name>
</gene>
<protein>
    <recommendedName>
        <fullName evidence="3">Phenol degradation protein meta</fullName>
    </recommendedName>
</protein>
<dbReference type="EMBL" id="CR543861">
    <property type="protein sequence ID" value="CAG68467.1"/>
    <property type="molecule type" value="Genomic_DNA"/>
</dbReference>
<dbReference type="AlphaFoldDB" id="Q6FBU4"/>
<sequence length="304" mass="34217">MLLANCYLKEIQMKKKYDNYVIMLIALLAVYAESHAAEVTPGDYEQVPGGTTLGLIYYQHATTDSAYAQGSKIADDFKVESDVGIFRFIHSFQLNDRTTIDPQFLLPFGKVSGKDNASSLGDTSGIGDVIFTAPVRYRLNDAKDIIAGAFYINAPTGTYDRDKPLNLGSNRWKLDFQGAYVKHFNPYWALDLIGDVVWYSENDDYGPTSANLEQNLSFESQIMGRYMPDPTTSFGLGLGYNWGGETKINDVKQDNQIKTTNIRFTASKFFTAKDQLQVQLGKDLSVENGVKEDFRLNLRYLRIF</sequence>
<proteinExistence type="predicted"/>